<evidence type="ECO:0000256" key="2">
    <source>
        <dbReference type="SAM" id="Phobius"/>
    </source>
</evidence>
<dbReference type="Gene3D" id="2.40.420.20">
    <property type="match status" value="1"/>
</dbReference>
<name>A0ABY6G488_9MICO</name>
<organism evidence="3 4">
    <name type="scientific">Brachybacterium huguangmaarense</name>
    <dbReference type="NCBI Taxonomy" id="1652028"/>
    <lineage>
        <taxon>Bacteria</taxon>
        <taxon>Bacillati</taxon>
        <taxon>Actinomycetota</taxon>
        <taxon>Actinomycetes</taxon>
        <taxon>Micrococcales</taxon>
        <taxon>Dermabacteraceae</taxon>
        <taxon>Brachybacterium</taxon>
    </lineage>
</organism>
<evidence type="ECO:0000313" key="4">
    <source>
        <dbReference type="Proteomes" id="UP001164305"/>
    </source>
</evidence>
<dbReference type="PANTHER" id="PTHR30469:SF20">
    <property type="entry name" value="EFFLUX RND TRANSPORTER PERIPLASMIC ADAPTOR SUBUNIT"/>
    <property type="match status" value="1"/>
</dbReference>
<feature type="transmembrane region" description="Helical" evidence="2">
    <location>
        <begin position="7"/>
        <end position="29"/>
    </location>
</feature>
<dbReference type="Proteomes" id="UP001164305">
    <property type="component" value="Chromosome"/>
</dbReference>
<keyword evidence="2" id="KW-1133">Transmembrane helix</keyword>
<keyword evidence="2" id="KW-0472">Membrane</keyword>
<keyword evidence="2" id="KW-0812">Transmembrane</keyword>
<sequence length="351" mass="36213">MEAVRRYVFPLIWMVILAVIAAALAKMAFFSSSSADDGPGASPAAEVDQYATVAVARGDISSSIDLSATVTPDDGTPLKASDAGEISTLWVRNGDHVVEGDKILQVRVPREEDPVPAAAADPAGADAAAATSTAPAEVRYRYLTLKAGSDGTIRDLAVLKGQTLAIGDPVATISPGTYAIVADLTPEQQLRLLDQQITATAALPDAADPVPCQAPAIEEDDPSQDDASTASQPVMDPYTGEVSTPQESQAALRCPVPDGTKIVPGLSVTVTVDLGTASGVLTVPITAVEGDGTAGTVYVLDEETGEPTAQKVTLGKRSEDTVEVTEGVEEGTQVLQYVPGVDSDDPNMGVW</sequence>
<reference evidence="3" key="1">
    <citation type="submission" date="2022-10" db="EMBL/GenBank/DDBJ databases">
        <title>Whole-Genome Sequencing of Brachybacterium huguangmaarense BRM-3, Isolated from Betula schmidtii.</title>
        <authorList>
            <person name="Haam D."/>
        </authorList>
    </citation>
    <scope>NUCLEOTIDE SEQUENCE</scope>
    <source>
        <strain evidence="3">BRM-3</strain>
    </source>
</reference>
<proteinExistence type="predicted"/>
<evidence type="ECO:0000256" key="1">
    <source>
        <dbReference type="SAM" id="MobiDB-lite"/>
    </source>
</evidence>
<keyword evidence="4" id="KW-1185">Reference proteome</keyword>
<feature type="region of interest" description="Disordered" evidence="1">
    <location>
        <begin position="206"/>
        <end position="248"/>
    </location>
</feature>
<protein>
    <recommendedName>
        <fullName evidence="5">Multidrug efflux pump subunit AcrA (Membrane-fusion protein)</fullName>
    </recommendedName>
</protein>
<accession>A0ABY6G488</accession>
<dbReference type="Gene3D" id="2.40.50.100">
    <property type="match status" value="1"/>
</dbReference>
<dbReference type="PANTHER" id="PTHR30469">
    <property type="entry name" value="MULTIDRUG RESISTANCE PROTEIN MDTA"/>
    <property type="match status" value="1"/>
</dbReference>
<dbReference type="SUPFAM" id="SSF111369">
    <property type="entry name" value="HlyD-like secretion proteins"/>
    <property type="match status" value="1"/>
</dbReference>
<evidence type="ECO:0008006" key="5">
    <source>
        <dbReference type="Google" id="ProtNLM"/>
    </source>
</evidence>
<evidence type="ECO:0000313" key="3">
    <source>
        <dbReference type="EMBL" id="UYG17446.1"/>
    </source>
</evidence>
<dbReference type="EMBL" id="CP107020">
    <property type="protein sequence ID" value="UYG17446.1"/>
    <property type="molecule type" value="Genomic_DNA"/>
</dbReference>
<gene>
    <name evidence="3" type="ORF">BRM3_03175</name>
</gene>
<dbReference type="RefSeq" id="WP_263594655.1">
    <property type="nucleotide sequence ID" value="NZ_CP107020.1"/>
</dbReference>